<reference evidence="10" key="1">
    <citation type="submission" date="2023-01" db="EMBL/GenBank/DDBJ databases">
        <authorList>
            <person name="Piombo E."/>
        </authorList>
    </citation>
    <scope>NUCLEOTIDE SEQUENCE</scope>
</reference>
<keyword evidence="11" id="KW-1185">Reference proteome</keyword>
<dbReference type="GO" id="GO:0046872">
    <property type="term" value="F:metal ion binding"/>
    <property type="evidence" value="ECO:0007669"/>
    <property type="project" value="UniProtKB-KW"/>
</dbReference>
<keyword evidence="2" id="KW-0575">Peroxidase</keyword>
<comment type="similarity">
    <text evidence="7">Belongs to the chloroperoxidase family.</text>
</comment>
<dbReference type="PANTHER" id="PTHR33577:SF19">
    <property type="entry name" value="HEME HALOPEROXIDASE FAMILY PROFILE DOMAIN-CONTAINING PROTEIN-RELATED"/>
    <property type="match status" value="1"/>
</dbReference>
<comment type="cofactor">
    <cofactor evidence="1">
        <name>heme b</name>
        <dbReference type="ChEBI" id="CHEBI:60344"/>
    </cofactor>
</comment>
<gene>
    <name evidence="10" type="ORF">CCHLO57077_00012153</name>
</gene>
<proteinExistence type="inferred from homology"/>
<keyword evidence="8" id="KW-0732">Signal</keyword>
<evidence type="ECO:0000256" key="2">
    <source>
        <dbReference type="ARBA" id="ARBA00022559"/>
    </source>
</evidence>
<dbReference type="GO" id="GO:0004601">
    <property type="term" value="F:peroxidase activity"/>
    <property type="evidence" value="ECO:0007669"/>
    <property type="project" value="UniProtKB-KW"/>
</dbReference>
<evidence type="ECO:0000256" key="6">
    <source>
        <dbReference type="ARBA" id="ARBA00023004"/>
    </source>
</evidence>
<feature type="chain" id="PRO_5041220369" description="Heme haloperoxidase family profile domain-containing protein" evidence="8">
    <location>
        <begin position="18"/>
        <end position="520"/>
    </location>
</feature>
<dbReference type="PROSITE" id="PS51405">
    <property type="entry name" value="HEME_HALOPEROXIDASE"/>
    <property type="match status" value="1"/>
</dbReference>
<keyword evidence="4" id="KW-0479">Metal-binding</keyword>
<protein>
    <recommendedName>
        <fullName evidence="9">Heme haloperoxidase family profile domain-containing protein</fullName>
    </recommendedName>
</protein>
<dbReference type="Gene3D" id="1.10.489.10">
    <property type="entry name" value="Chloroperoxidase-like"/>
    <property type="match status" value="1"/>
</dbReference>
<keyword evidence="6" id="KW-0408">Iron</keyword>
<dbReference type="PANTHER" id="PTHR33577">
    <property type="entry name" value="STERIGMATOCYSTIN BIOSYNTHESIS PEROXIDASE STCC-RELATED"/>
    <property type="match status" value="1"/>
</dbReference>
<dbReference type="EMBL" id="CABFNP030001260">
    <property type="protein sequence ID" value="CAI6094700.1"/>
    <property type="molecule type" value="Genomic_DNA"/>
</dbReference>
<evidence type="ECO:0000313" key="11">
    <source>
        <dbReference type="Proteomes" id="UP001160390"/>
    </source>
</evidence>
<evidence type="ECO:0000256" key="1">
    <source>
        <dbReference type="ARBA" id="ARBA00001970"/>
    </source>
</evidence>
<feature type="domain" description="Heme haloperoxidase family profile" evidence="9">
    <location>
        <begin position="25"/>
        <end position="245"/>
    </location>
</feature>
<keyword evidence="5" id="KW-0560">Oxidoreductase</keyword>
<evidence type="ECO:0000256" key="7">
    <source>
        <dbReference type="ARBA" id="ARBA00025795"/>
    </source>
</evidence>
<dbReference type="AlphaFoldDB" id="A0AA35MDI3"/>
<keyword evidence="3" id="KW-0349">Heme</keyword>
<sequence length="520" mass="57521">MQLSLLASTILYTAATAWPHYSEPKGHEYQAPKGDDRRSPCPGLNVMANHGFLPRSGKEITLENIRYATGAAFNFAPGVFDSAVTDVLGNGISTTNTPNSTFNLDDLVSPKAHGIVEVDGSLSRSDLALGDNLHYNQEIWDAVAENLGLNRISKGDKIVTVETAAKAHAARQVVAKAANKDFDASELQSTVTLGTTALYLLTLWDGARNGAPKTWVKTFFEHERIPYKEGFQKPAEAKTAEDLGKMFQAVSARHVFQYLGLEHRVNKQNFILLIFSQFISKLERVHSFQYQHEHDKPSLERGESSRTKSGVLPASGICDALEIVQLLQQNPNMLMDRFGKRHEANFVLTLPSRSRIFSREERLDAGEISVTRRAGRRCGGRGSQLVVLCQVCDGLFETAHDGFENALGTLVEIAVQEIAIRAAGQMSLPGHVESYAMAPLLEPLVLCRDARLEGLLIVDVLASVVDGDKRDEWLVGVRWLAGSHLTFRPLQEGFSGVEGTQLRLWGDLWRWIPLQALYFQ</sequence>
<dbReference type="SUPFAM" id="SSF47571">
    <property type="entry name" value="Cloroperoxidase"/>
    <property type="match status" value="1"/>
</dbReference>
<evidence type="ECO:0000313" key="10">
    <source>
        <dbReference type="EMBL" id="CAI6094700.1"/>
    </source>
</evidence>
<evidence type="ECO:0000256" key="4">
    <source>
        <dbReference type="ARBA" id="ARBA00022723"/>
    </source>
</evidence>
<evidence type="ECO:0000256" key="5">
    <source>
        <dbReference type="ARBA" id="ARBA00023002"/>
    </source>
</evidence>
<organism evidence="10 11">
    <name type="scientific">Clonostachys chloroleuca</name>
    <dbReference type="NCBI Taxonomy" id="1926264"/>
    <lineage>
        <taxon>Eukaryota</taxon>
        <taxon>Fungi</taxon>
        <taxon>Dikarya</taxon>
        <taxon>Ascomycota</taxon>
        <taxon>Pezizomycotina</taxon>
        <taxon>Sordariomycetes</taxon>
        <taxon>Hypocreomycetidae</taxon>
        <taxon>Hypocreales</taxon>
        <taxon>Bionectriaceae</taxon>
        <taxon>Clonostachys</taxon>
    </lineage>
</organism>
<evidence type="ECO:0000259" key="9">
    <source>
        <dbReference type="PROSITE" id="PS51405"/>
    </source>
</evidence>
<evidence type="ECO:0000256" key="3">
    <source>
        <dbReference type="ARBA" id="ARBA00022617"/>
    </source>
</evidence>
<dbReference type="Pfam" id="PF01328">
    <property type="entry name" value="Peroxidase_2"/>
    <property type="match status" value="1"/>
</dbReference>
<dbReference type="Proteomes" id="UP001160390">
    <property type="component" value="Unassembled WGS sequence"/>
</dbReference>
<dbReference type="InterPro" id="IPR036851">
    <property type="entry name" value="Chloroperoxidase-like_sf"/>
</dbReference>
<accession>A0AA35MDI3</accession>
<feature type="signal peptide" evidence="8">
    <location>
        <begin position="1"/>
        <end position="17"/>
    </location>
</feature>
<dbReference type="InterPro" id="IPR000028">
    <property type="entry name" value="Chloroperoxidase"/>
</dbReference>
<evidence type="ECO:0000256" key="8">
    <source>
        <dbReference type="SAM" id="SignalP"/>
    </source>
</evidence>
<comment type="caution">
    <text evidence="10">The sequence shown here is derived from an EMBL/GenBank/DDBJ whole genome shotgun (WGS) entry which is preliminary data.</text>
</comment>
<name>A0AA35MDI3_9HYPO</name>